<dbReference type="GO" id="GO:0009245">
    <property type="term" value="P:lipid A biosynthetic process"/>
    <property type="evidence" value="ECO:0007669"/>
    <property type="project" value="TreeGrafter"/>
</dbReference>
<proteinExistence type="predicted"/>
<reference evidence="2" key="1">
    <citation type="journal article" date="2021" name="PeerJ">
        <title>Extensive microbial diversity within the chicken gut microbiome revealed by metagenomics and culture.</title>
        <authorList>
            <person name="Gilroy R."/>
            <person name="Ravi A."/>
            <person name="Getino M."/>
            <person name="Pursley I."/>
            <person name="Horton D.L."/>
            <person name="Alikhan N.F."/>
            <person name="Baker D."/>
            <person name="Gharbi K."/>
            <person name="Hall N."/>
            <person name="Watson M."/>
            <person name="Adriaenssens E.M."/>
            <person name="Foster-Nyarko E."/>
            <person name="Jarju S."/>
            <person name="Secka A."/>
            <person name="Antonio M."/>
            <person name="Oren A."/>
            <person name="Chaudhuri R.R."/>
            <person name="La Ragione R."/>
            <person name="Hildebrand F."/>
            <person name="Pallen M.J."/>
        </authorList>
    </citation>
    <scope>NUCLEOTIDE SEQUENCE</scope>
    <source>
        <strain evidence="2">ChiHjej8B7-3636</strain>
    </source>
</reference>
<name>A0A9D2H340_9MICO</name>
<dbReference type="SUPFAM" id="SSF56300">
    <property type="entry name" value="Metallo-dependent phosphatases"/>
    <property type="match status" value="1"/>
</dbReference>
<evidence type="ECO:0000313" key="2">
    <source>
        <dbReference type="EMBL" id="HJA03748.1"/>
    </source>
</evidence>
<dbReference type="PANTHER" id="PTHR31302:SF20">
    <property type="entry name" value="CONSERVED PROTEIN"/>
    <property type="match status" value="1"/>
</dbReference>
<protein>
    <submittedName>
        <fullName evidence="2">Metallophosphoesterase</fullName>
    </submittedName>
</protein>
<evidence type="ECO:0000313" key="3">
    <source>
        <dbReference type="Proteomes" id="UP000824220"/>
    </source>
</evidence>
<accession>A0A9D2H340</accession>
<sequence length="303" mass="33079">MTRALPIALAAVGVAGSTAATWGIGIERFMFTVRHRTARILPAGSVPIRILHISDMHLAPWQRRKREWVSRLASLRPDLVIDTGDNFGHPDALPAIRRALGSFEGTPGVHVHGSNDIWAPKPRNPFRYFLGPSKKEPHVPRLDTDALDEFLSGGLGWSALNNRSAALDVRGHRIRFIGTNDPHHRYDDWDALDESLIGASPADLTIGVTHAPYRRVLDGFVDRGADAIFAGHTHGGQVRLPGFGALVANCDLPLSQTRGLSTWHRDGRSVPLNVSAGLGHSIYAPVRFACRPEVSLITLAGRR</sequence>
<comment type="caution">
    <text evidence="2">The sequence shown here is derived from an EMBL/GenBank/DDBJ whole genome shotgun (WGS) entry which is preliminary data.</text>
</comment>
<feature type="domain" description="Calcineurin-like phosphoesterase" evidence="1">
    <location>
        <begin position="48"/>
        <end position="235"/>
    </location>
</feature>
<reference evidence="2" key="2">
    <citation type="submission" date="2021-04" db="EMBL/GenBank/DDBJ databases">
        <authorList>
            <person name="Gilroy R."/>
        </authorList>
    </citation>
    <scope>NUCLEOTIDE SEQUENCE</scope>
    <source>
        <strain evidence="2">ChiHjej8B7-3636</strain>
    </source>
</reference>
<dbReference type="Gene3D" id="3.60.21.10">
    <property type="match status" value="1"/>
</dbReference>
<dbReference type="PANTHER" id="PTHR31302">
    <property type="entry name" value="TRANSMEMBRANE PROTEIN WITH METALLOPHOSPHOESTERASE DOMAIN-RELATED"/>
    <property type="match status" value="1"/>
</dbReference>
<gene>
    <name evidence="2" type="ORF">H9800_02670</name>
</gene>
<evidence type="ECO:0000259" key="1">
    <source>
        <dbReference type="Pfam" id="PF00149"/>
    </source>
</evidence>
<dbReference type="InterPro" id="IPR051158">
    <property type="entry name" value="Metallophosphoesterase_sf"/>
</dbReference>
<dbReference type="Pfam" id="PF00149">
    <property type="entry name" value="Metallophos"/>
    <property type="match status" value="1"/>
</dbReference>
<dbReference type="Proteomes" id="UP000824220">
    <property type="component" value="Unassembled WGS sequence"/>
</dbReference>
<dbReference type="GO" id="GO:0008758">
    <property type="term" value="F:UDP-2,3-diacylglucosamine hydrolase activity"/>
    <property type="evidence" value="ECO:0007669"/>
    <property type="project" value="TreeGrafter"/>
</dbReference>
<dbReference type="EMBL" id="DXAM01000040">
    <property type="protein sequence ID" value="HJA03748.1"/>
    <property type="molecule type" value="Genomic_DNA"/>
</dbReference>
<dbReference type="InterPro" id="IPR029052">
    <property type="entry name" value="Metallo-depent_PP-like"/>
</dbReference>
<dbReference type="GO" id="GO:0016020">
    <property type="term" value="C:membrane"/>
    <property type="evidence" value="ECO:0007669"/>
    <property type="project" value="GOC"/>
</dbReference>
<dbReference type="AlphaFoldDB" id="A0A9D2H340"/>
<dbReference type="InterPro" id="IPR004843">
    <property type="entry name" value="Calcineurin-like_PHP"/>
</dbReference>
<organism evidence="2 3">
    <name type="scientific">Candidatus Microbacterium stercoravium</name>
    <dbReference type="NCBI Taxonomy" id="2838697"/>
    <lineage>
        <taxon>Bacteria</taxon>
        <taxon>Bacillati</taxon>
        <taxon>Actinomycetota</taxon>
        <taxon>Actinomycetes</taxon>
        <taxon>Micrococcales</taxon>
        <taxon>Microbacteriaceae</taxon>
        <taxon>Microbacterium</taxon>
    </lineage>
</organism>